<dbReference type="AlphaFoldDB" id="A0A7Y9I640"/>
<dbReference type="EMBL" id="JACCBU010000001">
    <property type="protein sequence ID" value="NYE70429.1"/>
    <property type="molecule type" value="Genomic_DNA"/>
</dbReference>
<dbReference type="SUPFAM" id="SSF53187">
    <property type="entry name" value="Zn-dependent exopeptidases"/>
    <property type="match status" value="1"/>
</dbReference>
<evidence type="ECO:0000259" key="1">
    <source>
        <dbReference type="Pfam" id="PF00246"/>
    </source>
</evidence>
<protein>
    <recommendedName>
        <fullName evidence="1">Peptidase M14 domain-containing protein</fullName>
    </recommendedName>
</protein>
<keyword evidence="3" id="KW-1185">Reference proteome</keyword>
<dbReference type="Proteomes" id="UP000569914">
    <property type="component" value="Unassembled WGS sequence"/>
</dbReference>
<comment type="caution">
    <text evidence="2">The sequence shown here is derived from an EMBL/GenBank/DDBJ whole genome shotgun (WGS) entry which is preliminary data.</text>
</comment>
<proteinExistence type="predicted"/>
<reference evidence="2 3" key="1">
    <citation type="submission" date="2020-07" db="EMBL/GenBank/DDBJ databases">
        <title>Sequencing the genomes of 1000 actinobacteria strains.</title>
        <authorList>
            <person name="Klenk H.-P."/>
        </authorList>
    </citation>
    <scope>NUCLEOTIDE SEQUENCE [LARGE SCALE GENOMIC DNA]</scope>
    <source>
        <strain evidence="2 3">DSM 22083</strain>
    </source>
</reference>
<dbReference type="RefSeq" id="WP_179749865.1">
    <property type="nucleotide sequence ID" value="NZ_JACCBU010000001.1"/>
</dbReference>
<feature type="domain" description="Peptidase M14" evidence="1">
    <location>
        <begin position="34"/>
        <end position="200"/>
    </location>
</feature>
<organism evidence="2 3">
    <name type="scientific">Microlunatus parietis</name>
    <dbReference type="NCBI Taxonomy" id="682979"/>
    <lineage>
        <taxon>Bacteria</taxon>
        <taxon>Bacillati</taxon>
        <taxon>Actinomycetota</taxon>
        <taxon>Actinomycetes</taxon>
        <taxon>Propionibacteriales</taxon>
        <taxon>Propionibacteriaceae</taxon>
        <taxon>Microlunatus</taxon>
    </lineage>
</organism>
<dbReference type="GO" id="GO:0004181">
    <property type="term" value="F:metallocarboxypeptidase activity"/>
    <property type="evidence" value="ECO:0007669"/>
    <property type="project" value="InterPro"/>
</dbReference>
<dbReference type="GO" id="GO:0008270">
    <property type="term" value="F:zinc ion binding"/>
    <property type="evidence" value="ECO:0007669"/>
    <property type="project" value="InterPro"/>
</dbReference>
<evidence type="ECO:0000313" key="2">
    <source>
        <dbReference type="EMBL" id="NYE70429.1"/>
    </source>
</evidence>
<evidence type="ECO:0000313" key="3">
    <source>
        <dbReference type="Proteomes" id="UP000569914"/>
    </source>
</evidence>
<dbReference type="Gene3D" id="3.40.630.10">
    <property type="entry name" value="Zn peptidases"/>
    <property type="match status" value="1"/>
</dbReference>
<sequence length="462" mass="50666">MTTSDAVPGWLADELTTVPSYVAFADVDELAAGLRAIADDHPDLARVERVGTSRQGEPLLCLIIDEDRPDAAEALVFGLPHPNEPIGGLTALHLARRLTEDAELRDRLNHRWRIIACIDPDGLRLNHGWLKGPFTREHYARHFYRPAGHDQVEWTYPLNYQDAYFDAAIPETQALMRLIDQHRPDLVCSLHNSEIGGVYYYLSRPEPELYPILQGVPERLGLMLDRGEPESPEIVRLADGIYRAGSIKDAYDRTVARGEPWHNTAGDSTASYAGRYGAQTLISELPYWVDPNIADASPASTRYGEAVAAQAAGLAELAEVLQAGIAATEGKLLAPDAPLWRAARYFTTTMAHAAESTARRADDPGADRPATVAEVSSLAAVVHQFRLRFAGILLRALAGELAVGNVREPIRTAHDQHAQRYETWLAEDAGALPYQVIEIRTLVAAQYAATLATAAQLSGRLH</sequence>
<dbReference type="Pfam" id="PF00246">
    <property type="entry name" value="Peptidase_M14"/>
    <property type="match status" value="1"/>
</dbReference>
<dbReference type="InterPro" id="IPR000834">
    <property type="entry name" value="Peptidase_M14"/>
</dbReference>
<gene>
    <name evidence="2" type="ORF">BKA15_001758</name>
</gene>
<name>A0A7Y9I640_9ACTN</name>
<dbReference type="GO" id="GO:0006508">
    <property type="term" value="P:proteolysis"/>
    <property type="evidence" value="ECO:0007669"/>
    <property type="project" value="InterPro"/>
</dbReference>
<accession>A0A7Y9I640</accession>